<protein>
    <submittedName>
        <fullName evidence="1">Uncharacterized protein</fullName>
    </submittedName>
</protein>
<comment type="caution">
    <text evidence="1">The sequence shown here is derived from an EMBL/GenBank/DDBJ whole genome shotgun (WGS) entry which is preliminary data.</text>
</comment>
<gene>
    <name evidence="1" type="ORF">H0921_14080</name>
</gene>
<dbReference type="EMBL" id="JACEFB010000012">
    <property type="protein sequence ID" value="MBA2227287.1"/>
    <property type="molecule type" value="Genomic_DNA"/>
</dbReference>
<dbReference type="AlphaFoldDB" id="A0A7V9ACZ6"/>
<reference evidence="1 2" key="1">
    <citation type="submission" date="2020-07" db="EMBL/GenBank/DDBJ databases">
        <title>Thermogemmata thermophila gen. nov., sp. nov., a novel moderate thermophilic planctomycete from a Kamchatka hot spring.</title>
        <authorList>
            <person name="Elcheninov A.G."/>
            <person name="Podosokorskaya O.A."/>
            <person name="Kovaleva O.L."/>
            <person name="Novikov A."/>
            <person name="Bonch-Osmolovskaya E.A."/>
            <person name="Toshchakov S.V."/>
            <person name="Kublanov I.V."/>
        </authorList>
    </citation>
    <scope>NUCLEOTIDE SEQUENCE [LARGE SCALE GENOMIC DNA]</scope>
    <source>
        <strain evidence="1 2">2918</strain>
    </source>
</reference>
<name>A0A7V9ACZ6_9BACT</name>
<dbReference type="Proteomes" id="UP000542342">
    <property type="component" value="Unassembled WGS sequence"/>
</dbReference>
<accession>A0A7V9ACZ6</accession>
<keyword evidence="2" id="KW-1185">Reference proteome</keyword>
<dbReference type="RefSeq" id="WP_194539147.1">
    <property type="nucleotide sequence ID" value="NZ_JACEFB010000012.1"/>
</dbReference>
<evidence type="ECO:0000313" key="2">
    <source>
        <dbReference type="Proteomes" id="UP000542342"/>
    </source>
</evidence>
<organism evidence="1 2">
    <name type="scientific">Thermogemmata fonticola</name>
    <dbReference type="NCBI Taxonomy" id="2755323"/>
    <lineage>
        <taxon>Bacteria</taxon>
        <taxon>Pseudomonadati</taxon>
        <taxon>Planctomycetota</taxon>
        <taxon>Planctomycetia</taxon>
        <taxon>Gemmatales</taxon>
        <taxon>Gemmataceae</taxon>
        <taxon>Thermogemmata</taxon>
    </lineage>
</organism>
<sequence length="98" mass="10925">MDRAMLTAKPIRAFVLAGRRILTCRVVGQNPHAFIGKDLYFYADSREPKRIHIEGLSTASDIQGNEYDFLYTGDEVLPSEISEEAIVAEGSCEETMAK</sequence>
<proteinExistence type="predicted"/>
<evidence type="ECO:0000313" key="1">
    <source>
        <dbReference type="EMBL" id="MBA2227287.1"/>
    </source>
</evidence>